<dbReference type="Pfam" id="PF13519">
    <property type="entry name" value="VWA_2"/>
    <property type="match status" value="1"/>
</dbReference>
<dbReference type="OrthoDB" id="4318225at2"/>
<name>A0A0A0K033_9MICO</name>
<accession>A0A0A0K033</accession>
<reference evidence="5 6" key="1">
    <citation type="submission" date="2013-08" db="EMBL/GenBank/DDBJ databases">
        <title>The genome sequence of Knoellia aerolata.</title>
        <authorList>
            <person name="Zhu W."/>
            <person name="Wang G."/>
        </authorList>
    </citation>
    <scope>NUCLEOTIDE SEQUENCE [LARGE SCALE GENOMIC DNA]</scope>
    <source>
        <strain evidence="5 6">DSM 18566</strain>
    </source>
</reference>
<gene>
    <name evidence="5" type="ORF">N801_09220</name>
</gene>
<keyword evidence="2" id="KW-0812">Transmembrane</keyword>
<feature type="signal peptide" evidence="3">
    <location>
        <begin position="1"/>
        <end position="25"/>
    </location>
</feature>
<dbReference type="EMBL" id="AVPL01000023">
    <property type="protein sequence ID" value="KGN41141.1"/>
    <property type="molecule type" value="Genomic_DNA"/>
</dbReference>
<dbReference type="AlphaFoldDB" id="A0A0A0K033"/>
<evidence type="ECO:0000256" key="2">
    <source>
        <dbReference type="SAM" id="Phobius"/>
    </source>
</evidence>
<dbReference type="Proteomes" id="UP000030013">
    <property type="component" value="Unassembled WGS sequence"/>
</dbReference>
<dbReference type="SMART" id="SM00327">
    <property type="entry name" value="VWA"/>
    <property type="match status" value="1"/>
</dbReference>
<keyword evidence="2" id="KW-0472">Membrane</keyword>
<evidence type="ECO:0000256" key="3">
    <source>
        <dbReference type="SAM" id="SignalP"/>
    </source>
</evidence>
<keyword evidence="2" id="KW-1133">Transmembrane helix</keyword>
<organism evidence="5 6">
    <name type="scientific">Knoellia aerolata DSM 18566</name>
    <dbReference type="NCBI Taxonomy" id="1385519"/>
    <lineage>
        <taxon>Bacteria</taxon>
        <taxon>Bacillati</taxon>
        <taxon>Actinomycetota</taxon>
        <taxon>Actinomycetes</taxon>
        <taxon>Micrococcales</taxon>
        <taxon>Intrasporangiaceae</taxon>
        <taxon>Knoellia</taxon>
    </lineage>
</organism>
<keyword evidence="3" id="KW-0732">Signal</keyword>
<feature type="transmembrane region" description="Helical" evidence="2">
    <location>
        <begin position="611"/>
        <end position="633"/>
    </location>
</feature>
<sequence length="651" mass="66382">MRILPAVTTVLVLAVAGLGQSAASAAVSASGSATAPTRGATSTDAEPGKLLLMLDASGSMKAKDPSGLTKIEAAKKALTGVVGALPDTAQVGLRVYGATVDGKGKPTPAACADTQLVSPIGPLDKAGLTSSITAIKALGETPIAHSLDEALKDLGATGKRNIVLVSDGEESCVPDPCPSVKKLTAAGVDLQIDTVGFGVNATARAQLQCIADAGRGTYYDAKDAPALTASLSKLSQRALRPFAVSGTPVTAAPTPESAPTLAAGQYTDTFGVGGPARYYRIEREPGSTVRLSVAMRPPRYGDKWYEEVELKVTDTQGSRCTEDLENRLAAEGLLQVMVARVTVSGDGEDPCATGPLIASVTRGKNGVPEAPVEVLVMEEPPVESSDALPAATSAEAFTAPAAGGGSPVVGGGGFSDALTLDPGTYTEIVLPGEQIFYKVRVGHGQRAAFTVDAPAPGLPLPDFRGADAAMFEVTGWNPAREPFNHSSSKPPARSTFWGKAPAVANEFVPEVRYRNREGKALAVAPASIAGYYYFSLGREVERADSTANVPLTVRLRLAVDGEVNGEPAYAGPSPDASIAASASPTSADGTSVTGAADTEPGDDAGDDAGGWLLWVGLGLVAVLGGLGAAYTVVRTRLKGNRTEESRGAVSG</sequence>
<dbReference type="SUPFAM" id="SSF53300">
    <property type="entry name" value="vWA-like"/>
    <property type="match status" value="1"/>
</dbReference>
<feature type="domain" description="VWFA" evidence="4">
    <location>
        <begin position="49"/>
        <end position="234"/>
    </location>
</feature>
<dbReference type="Gene3D" id="3.40.50.410">
    <property type="entry name" value="von Willebrand factor, type A domain"/>
    <property type="match status" value="1"/>
</dbReference>
<evidence type="ECO:0000256" key="1">
    <source>
        <dbReference type="SAM" id="MobiDB-lite"/>
    </source>
</evidence>
<feature type="compositionally biased region" description="Low complexity" evidence="1">
    <location>
        <begin position="570"/>
        <end position="587"/>
    </location>
</feature>
<dbReference type="InterPro" id="IPR036465">
    <property type="entry name" value="vWFA_dom_sf"/>
</dbReference>
<protein>
    <recommendedName>
        <fullName evidence="4">VWFA domain-containing protein</fullName>
    </recommendedName>
</protein>
<dbReference type="InterPro" id="IPR002035">
    <property type="entry name" value="VWF_A"/>
</dbReference>
<proteinExistence type="predicted"/>
<dbReference type="eggNOG" id="COG2304">
    <property type="taxonomic scope" value="Bacteria"/>
</dbReference>
<dbReference type="PROSITE" id="PS50234">
    <property type="entry name" value="VWFA"/>
    <property type="match status" value="1"/>
</dbReference>
<evidence type="ECO:0000259" key="4">
    <source>
        <dbReference type="PROSITE" id="PS50234"/>
    </source>
</evidence>
<keyword evidence="6" id="KW-1185">Reference proteome</keyword>
<dbReference type="STRING" id="1385519.N801_09220"/>
<evidence type="ECO:0000313" key="6">
    <source>
        <dbReference type="Proteomes" id="UP000030013"/>
    </source>
</evidence>
<feature type="chain" id="PRO_5001964676" description="VWFA domain-containing protein" evidence="3">
    <location>
        <begin position="26"/>
        <end position="651"/>
    </location>
</feature>
<comment type="caution">
    <text evidence="5">The sequence shown here is derived from an EMBL/GenBank/DDBJ whole genome shotgun (WGS) entry which is preliminary data.</text>
</comment>
<feature type="region of interest" description="Disordered" evidence="1">
    <location>
        <begin position="566"/>
        <end position="603"/>
    </location>
</feature>
<evidence type="ECO:0000313" key="5">
    <source>
        <dbReference type="EMBL" id="KGN41141.1"/>
    </source>
</evidence>